<organism evidence="3 4">
    <name type="scientific">Beauveria bassiana D1-5</name>
    <dbReference type="NCBI Taxonomy" id="1245745"/>
    <lineage>
        <taxon>Eukaryota</taxon>
        <taxon>Fungi</taxon>
        <taxon>Dikarya</taxon>
        <taxon>Ascomycota</taxon>
        <taxon>Pezizomycotina</taxon>
        <taxon>Sordariomycetes</taxon>
        <taxon>Hypocreomycetidae</taxon>
        <taxon>Hypocreales</taxon>
        <taxon>Cordycipitaceae</taxon>
        <taxon>Beauveria</taxon>
    </lineage>
</organism>
<protein>
    <submittedName>
        <fullName evidence="3">Uncharacterized protein</fullName>
    </submittedName>
</protein>
<dbReference type="Proteomes" id="UP000030106">
    <property type="component" value="Unassembled WGS sequence"/>
</dbReference>
<sequence>MQSRALEMDASTIAAVVFGTVSLAIGLIGLYLAFTQLQVSLLRVALRSMTMRRQVESYDPGEGQQSHELVATAD</sequence>
<keyword evidence="2" id="KW-1133">Transmembrane helix</keyword>
<evidence type="ECO:0000256" key="2">
    <source>
        <dbReference type="SAM" id="Phobius"/>
    </source>
</evidence>
<proteinExistence type="predicted"/>
<feature type="region of interest" description="Disordered" evidence="1">
    <location>
        <begin position="55"/>
        <end position="74"/>
    </location>
</feature>
<keyword evidence="2" id="KW-0472">Membrane</keyword>
<keyword evidence="2" id="KW-0812">Transmembrane</keyword>
<name>A0A0A2VAC5_BEABA</name>
<comment type="caution">
    <text evidence="3">The sequence shown here is derived from an EMBL/GenBank/DDBJ whole genome shotgun (WGS) entry which is preliminary data.</text>
</comment>
<dbReference type="eggNOG" id="ENOG502SHC5">
    <property type="taxonomic scope" value="Eukaryota"/>
</dbReference>
<dbReference type="HOGENOM" id="CLU_2687436_0_0_1"/>
<gene>
    <name evidence="3" type="ORF">BBAD15_g11506</name>
</gene>
<evidence type="ECO:0000256" key="1">
    <source>
        <dbReference type="SAM" id="MobiDB-lite"/>
    </source>
</evidence>
<evidence type="ECO:0000313" key="3">
    <source>
        <dbReference type="EMBL" id="KGQ03267.1"/>
    </source>
</evidence>
<accession>A0A0A2VAC5</accession>
<evidence type="ECO:0000313" key="4">
    <source>
        <dbReference type="Proteomes" id="UP000030106"/>
    </source>
</evidence>
<dbReference type="AlphaFoldDB" id="A0A0A2VAC5"/>
<dbReference type="EMBL" id="ANFO01001259">
    <property type="protein sequence ID" value="KGQ03267.1"/>
    <property type="molecule type" value="Genomic_DNA"/>
</dbReference>
<reference evidence="3 4" key="1">
    <citation type="submission" date="2012-10" db="EMBL/GenBank/DDBJ databases">
        <title>Genome sequencing and analysis of entomopathogenic fungi Beauveria bassiana D1-5.</title>
        <authorList>
            <person name="Li Q."/>
            <person name="Wang L."/>
            <person name="Zhang Z."/>
            <person name="Wang Q."/>
            <person name="Ren J."/>
            <person name="Wang M."/>
            <person name="Xu W."/>
            <person name="Wang J."/>
            <person name="Lu Y."/>
            <person name="Du Q."/>
            <person name="Sun Z."/>
        </authorList>
    </citation>
    <scope>NUCLEOTIDE SEQUENCE [LARGE SCALE GENOMIC DNA]</scope>
    <source>
        <strain evidence="3 4">D1-5</strain>
    </source>
</reference>
<feature type="transmembrane region" description="Helical" evidence="2">
    <location>
        <begin position="12"/>
        <end position="34"/>
    </location>
</feature>